<dbReference type="InterPro" id="IPR000276">
    <property type="entry name" value="GPCR_Rhodpsn"/>
</dbReference>
<dbReference type="PROSITE" id="PS50262">
    <property type="entry name" value="G_PROTEIN_RECEP_F1_2"/>
    <property type="match status" value="1"/>
</dbReference>
<organism evidence="11 12">
    <name type="scientific">Patella caerulea</name>
    <name type="common">Rayed Mediterranean limpet</name>
    <dbReference type="NCBI Taxonomy" id="87958"/>
    <lineage>
        <taxon>Eukaryota</taxon>
        <taxon>Metazoa</taxon>
        <taxon>Spiralia</taxon>
        <taxon>Lophotrochozoa</taxon>
        <taxon>Mollusca</taxon>
        <taxon>Gastropoda</taxon>
        <taxon>Patellogastropoda</taxon>
        <taxon>Patelloidea</taxon>
        <taxon>Patellidae</taxon>
        <taxon>Patella</taxon>
    </lineage>
</organism>
<keyword evidence="3 9" id="KW-1133">Transmembrane helix</keyword>
<dbReference type="CDD" id="cd00637">
    <property type="entry name" value="7tm_classA_rhodopsin-like"/>
    <property type="match status" value="1"/>
</dbReference>
<dbReference type="Gene3D" id="1.20.1070.10">
    <property type="entry name" value="Rhodopsin 7-helix transmembrane proteins"/>
    <property type="match status" value="1"/>
</dbReference>
<evidence type="ECO:0000256" key="1">
    <source>
        <dbReference type="ARBA" id="ARBA00004141"/>
    </source>
</evidence>
<evidence type="ECO:0000313" key="12">
    <source>
        <dbReference type="Proteomes" id="UP001347796"/>
    </source>
</evidence>
<dbReference type="InterPro" id="IPR017452">
    <property type="entry name" value="GPCR_Rhodpsn_7TM"/>
</dbReference>
<dbReference type="Pfam" id="PF00001">
    <property type="entry name" value="7tm_1"/>
    <property type="match status" value="1"/>
</dbReference>
<reference evidence="11 12" key="1">
    <citation type="submission" date="2024-01" db="EMBL/GenBank/DDBJ databases">
        <title>The genome of the rayed Mediterranean limpet Patella caerulea (Linnaeus, 1758).</title>
        <authorList>
            <person name="Anh-Thu Weber A."/>
            <person name="Halstead-Nussloch G."/>
        </authorList>
    </citation>
    <scope>NUCLEOTIDE SEQUENCE [LARGE SCALE GENOMIC DNA]</scope>
    <source>
        <strain evidence="11">AATW-2023a</strain>
        <tissue evidence="11">Whole specimen</tissue>
    </source>
</reference>
<dbReference type="Proteomes" id="UP001347796">
    <property type="component" value="Unassembled WGS sequence"/>
</dbReference>
<comment type="subcellular location">
    <subcellularLocation>
        <location evidence="1">Membrane</location>
        <topology evidence="1">Multi-pass membrane protein</topology>
    </subcellularLocation>
</comment>
<dbReference type="GO" id="GO:0004930">
    <property type="term" value="F:G protein-coupled receptor activity"/>
    <property type="evidence" value="ECO:0007669"/>
    <property type="project" value="UniProtKB-KW"/>
</dbReference>
<evidence type="ECO:0000256" key="7">
    <source>
        <dbReference type="ARBA" id="ARBA00023224"/>
    </source>
</evidence>
<accession>A0AAN8PJE7</accession>
<keyword evidence="4 8" id="KW-0297">G-protein coupled receptor</keyword>
<feature type="transmembrane region" description="Helical" evidence="9">
    <location>
        <begin position="343"/>
        <end position="362"/>
    </location>
</feature>
<evidence type="ECO:0000256" key="6">
    <source>
        <dbReference type="ARBA" id="ARBA00023170"/>
    </source>
</evidence>
<evidence type="ECO:0000256" key="4">
    <source>
        <dbReference type="ARBA" id="ARBA00023040"/>
    </source>
</evidence>
<feature type="transmembrane region" description="Helical" evidence="9">
    <location>
        <begin position="316"/>
        <end position="337"/>
    </location>
</feature>
<name>A0AAN8PJE7_PATCE</name>
<dbReference type="SUPFAM" id="SSF81321">
    <property type="entry name" value="Family A G protein-coupled receptor-like"/>
    <property type="match status" value="1"/>
</dbReference>
<evidence type="ECO:0000313" key="11">
    <source>
        <dbReference type="EMBL" id="KAK6177449.1"/>
    </source>
</evidence>
<evidence type="ECO:0000259" key="10">
    <source>
        <dbReference type="PROSITE" id="PS50262"/>
    </source>
</evidence>
<protein>
    <recommendedName>
        <fullName evidence="10">G-protein coupled receptors family 1 profile domain-containing protein</fullName>
    </recommendedName>
</protein>
<comment type="caution">
    <text evidence="11">The sequence shown here is derived from an EMBL/GenBank/DDBJ whole genome shotgun (WGS) entry which is preliminary data.</text>
</comment>
<proteinExistence type="inferred from homology"/>
<keyword evidence="7 8" id="KW-0807">Transducer</keyword>
<dbReference type="PRINTS" id="PR00237">
    <property type="entry name" value="GPCRRHODOPSN"/>
</dbReference>
<keyword evidence="6 8" id="KW-0675">Receptor</keyword>
<evidence type="ECO:0000256" key="9">
    <source>
        <dbReference type="SAM" id="Phobius"/>
    </source>
</evidence>
<evidence type="ECO:0000256" key="8">
    <source>
        <dbReference type="RuleBase" id="RU000688"/>
    </source>
</evidence>
<dbReference type="EMBL" id="JAZGQO010000010">
    <property type="protein sequence ID" value="KAK6177449.1"/>
    <property type="molecule type" value="Genomic_DNA"/>
</dbReference>
<evidence type="ECO:0000256" key="5">
    <source>
        <dbReference type="ARBA" id="ARBA00023136"/>
    </source>
</evidence>
<evidence type="ECO:0000256" key="3">
    <source>
        <dbReference type="ARBA" id="ARBA00022989"/>
    </source>
</evidence>
<dbReference type="GO" id="GO:0016020">
    <property type="term" value="C:membrane"/>
    <property type="evidence" value="ECO:0007669"/>
    <property type="project" value="UniProtKB-SubCell"/>
</dbReference>
<keyword evidence="5 9" id="KW-0472">Membrane</keyword>
<dbReference type="SMART" id="SM01381">
    <property type="entry name" value="7TM_GPCR_Srsx"/>
    <property type="match status" value="1"/>
</dbReference>
<feature type="transmembrane region" description="Helical" evidence="9">
    <location>
        <begin position="65"/>
        <end position="92"/>
    </location>
</feature>
<feature type="transmembrane region" description="Helical" evidence="9">
    <location>
        <begin position="107"/>
        <end position="131"/>
    </location>
</feature>
<dbReference type="PANTHER" id="PTHR24238:SF47">
    <property type="entry name" value="ECDYSTEROIDS_DOPAMINE RECEPTOR-RELATED"/>
    <property type="match status" value="1"/>
</dbReference>
<feature type="transmembrane region" description="Helical" evidence="9">
    <location>
        <begin position="33"/>
        <end position="58"/>
    </location>
</feature>
<sequence length="386" mass="43433">MVAPTFKTIREISMMMPEFSDVMDSLSRENLSISAFLGLICTLGILGNSTVIIIYVNLKKKTPSIYFILSLAVSDFLICTLVLPTCIALRFIEIPLEYSYICKITLWYSYAFVGLSCLFLLIIAVDRYLAVCKTHKLRLNNRWALIMSLSAVATAFTIALLPALHSSVFIKMRINNQTYTIYPERCHITRLVSNPLREFDDRLTTHLTLFIMYVIMIISISVLYIVVFSTLRKREANWKMWNNAIHPGAAAPAAAAAAVAEAEAEPMPVITISGGTTGPLTLPQVGPTSSRQGNTSSNFFDLSSSNKLSTVISRRLFLVTLIYILTWMPFYLIEFNLLSYQEILHNIFFISNMINPIIYPATSKVFRSQFKKICCARCIKKKGSGM</sequence>
<feature type="transmembrane region" description="Helical" evidence="9">
    <location>
        <begin position="143"/>
        <end position="164"/>
    </location>
</feature>
<feature type="transmembrane region" description="Helical" evidence="9">
    <location>
        <begin position="210"/>
        <end position="231"/>
    </location>
</feature>
<dbReference type="AlphaFoldDB" id="A0AAN8PJE7"/>
<dbReference type="PROSITE" id="PS00237">
    <property type="entry name" value="G_PROTEIN_RECEP_F1_1"/>
    <property type="match status" value="1"/>
</dbReference>
<dbReference type="PANTHER" id="PTHR24238">
    <property type="entry name" value="G-PROTEIN COUPLED RECEPTOR"/>
    <property type="match status" value="1"/>
</dbReference>
<gene>
    <name evidence="11" type="ORF">SNE40_015546</name>
</gene>
<comment type="similarity">
    <text evidence="8">Belongs to the G-protein coupled receptor 1 family.</text>
</comment>
<feature type="domain" description="G-protein coupled receptors family 1 profile" evidence="10">
    <location>
        <begin position="47"/>
        <end position="359"/>
    </location>
</feature>
<keyword evidence="2 8" id="KW-0812">Transmembrane</keyword>
<keyword evidence="12" id="KW-1185">Reference proteome</keyword>
<evidence type="ECO:0000256" key="2">
    <source>
        <dbReference type="ARBA" id="ARBA00022692"/>
    </source>
</evidence>